<sequence>MSHPESIRQYMLFGDRIVLNQGCDGCKRPLSLVHDSNQGQYFLLSRQASNQLAFPAPPLVPGHPYASHCDGTDPIVECRGLVVDGQEPPQLQFLDNGIAREVHPHFSAFMSVNLVCWKEGLRGTAKHGMSVPVDACGGHFMKLFGGEGQGGSAADGSVGFQTDIAGEKTAFRHILLSPEASGDASERPFLAWIVLSRRISPLSNEGNVSILTTEPPCTVRPGSDDGDTSWALTYPRTAALARRVLGPLARRLFEGGEDAQEADGQTDEVENSGGTDGTVGE</sequence>
<protein>
    <submittedName>
        <fullName evidence="2">Uncharacterized protein</fullName>
    </submittedName>
</protein>
<keyword evidence="3" id="KW-1185">Reference proteome</keyword>
<dbReference type="PhylomeDB" id="A0A0G4G1S2"/>
<evidence type="ECO:0000313" key="2">
    <source>
        <dbReference type="EMBL" id="CEM21905.1"/>
    </source>
</evidence>
<proteinExistence type="predicted"/>
<name>A0A0G4G1S2_VITBC</name>
<evidence type="ECO:0000313" key="3">
    <source>
        <dbReference type="Proteomes" id="UP000041254"/>
    </source>
</evidence>
<reference evidence="2 3" key="1">
    <citation type="submission" date="2014-11" db="EMBL/GenBank/DDBJ databases">
        <authorList>
            <person name="Zhu J."/>
            <person name="Qi W."/>
            <person name="Song R."/>
        </authorList>
    </citation>
    <scope>NUCLEOTIDE SEQUENCE [LARGE SCALE GENOMIC DNA]</scope>
</reference>
<organism evidence="2 3">
    <name type="scientific">Vitrella brassicaformis (strain CCMP3155)</name>
    <dbReference type="NCBI Taxonomy" id="1169540"/>
    <lineage>
        <taxon>Eukaryota</taxon>
        <taxon>Sar</taxon>
        <taxon>Alveolata</taxon>
        <taxon>Colpodellida</taxon>
        <taxon>Vitrellaceae</taxon>
        <taxon>Vitrella</taxon>
    </lineage>
</organism>
<dbReference type="AlphaFoldDB" id="A0A0G4G1S2"/>
<evidence type="ECO:0000256" key="1">
    <source>
        <dbReference type="SAM" id="MobiDB-lite"/>
    </source>
</evidence>
<gene>
    <name evidence="2" type="ORF">Vbra_16731</name>
</gene>
<feature type="region of interest" description="Disordered" evidence="1">
    <location>
        <begin position="254"/>
        <end position="281"/>
    </location>
</feature>
<feature type="compositionally biased region" description="Acidic residues" evidence="1">
    <location>
        <begin position="255"/>
        <end position="270"/>
    </location>
</feature>
<dbReference type="Proteomes" id="UP000041254">
    <property type="component" value="Unassembled WGS sequence"/>
</dbReference>
<dbReference type="VEuPathDB" id="CryptoDB:Vbra_16731"/>
<accession>A0A0G4G1S2</accession>
<dbReference type="InParanoid" id="A0A0G4G1S2"/>
<dbReference type="EMBL" id="CDMY01000545">
    <property type="protein sequence ID" value="CEM21905.1"/>
    <property type="molecule type" value="Genomic_DNA"/>
</dbReference>